<feature type="chain" id="PRO_5031339676" evidence="5">
    <location>
        <begin position="30"/>
        <end position="231"/>
    </location>
</feature>
<name>A0A7X1KN36_9SPHN</name>
<dbReference type="InterPro" id="IPR006260">
    <property type="entry name" value="TonB/TolA_C"/>
</dbReference>
<dbReference type="EMBL" id="JACLAW010000016">
    <property type="protein sequence ID" value="MBC2667242.1"/>
    <property type="molecule type" value="Genomic_DNA"/>
</dbReference>
<dbReference type="GO" id="GO:0016020">
    <property type="term" value="C:membrane"/>
    <property type="evidence" value="ECO:0007669"/>
    <property type="project" value="UniProtKB-SubCell"/>
</dbReference>
<dbReference type="SUPFAM" id="SSF74653">
    <property type="entry name" value="TolA/TonB C-terminal domain"/>
    <property type="match status" value="1"/>
</dbReference>
<gene>
    <name evidence="7" type="ORF">H7F51_17110</name>
</gene>
<keyword evidence="5" id="KW-0732">Signal</keyword>
<evidence type="ECO:0000313" key="7">
    <source>
        <dbReference type="EMBL" id="MBC2667242.1"/>
    </source>
</evidence>
<proteinExistence type="predicted"/>
<dbReference type="RefSeq" id="WP_185665539.1">
    <property type="nucleotide sequence ID" value="NZ_JACLAW010000016.1"/>
</dbReference>
<reference evidence="7 8" key="1">
    <citation type="submission" date="2020-08" db="EMBL/GenBank/DDBJ databases">
        <title>The genome sequence of type strain Novosphingobium flavum NBRC 111647.</title>
        <authorList>
            <person name="Liu Y."/>
        </authorList>
    </citation>
    <scope>NUCLEOTIDE SEQUENCE [LARGE SCALE GENOMIC DNA]</scope>
    <source>
        <strain evidence="7 8">NBRC 111647</strain>
    </source>
</reference>
<keyword evidence="2" id="KW-0812">Transmembrane</keyword>
<dbReference type="AlphaFoldDB" id="A0A7X1KN36"/>
<evidence type="ECO:0000256" key="5">
    <source>
        <dbReference type="SAM" id="SignalP"/>
    </source>
</evidence>
<organism evidence="7 8">
    <name type="scientific">Novosphingobium flavum</name>
    <dbReference type="NCBI Taxonomy" id="1778672"/>
    <lineage>
        <taxon>Bacteria</taxon>
        <taxon>Pseudomonadati</taxon>
        <taxon>Pseudomonadota</taxon>
        <taxon>Alphaproteobacteria</taxon>
        <taxon>Sphingomonadales</taxon>
        <taxon>Sphingomonadaceae</taxon>
        <taxon>Novosphingobium</taxon>
    </lineage>
</organism>
<keyword evidence="3" id="KW-1133">Transmembrane helix</keyword>
<keyword evidence="4" id="KW-0472">Membrane</keyword>
<evidence type="ECO:0000256" key="4">
    <source>
        <dbReference type="ARBA" id="ARBA00023136"/>
    </source>
</evidence>
<dbReference type="InterPro" id="IPR037682">
    <property type="entry name" value="TonB_C"/>
</dbReference>
<sequence length="231" mass="24492">MQFAKWARRRAAIILAPLVAAALSSAASAATASPTPAMPLGSPGSWITTNDYPAVALRYRQQGTVGFVLTIDPSGKVADCTIAASSGTAILDEATCKLLRDRAIFSPATDKKGRPVSGTYSNRTRWILPASVPPTSKITLILALAYGPDGNVEFCRLRETHGPVNALNRAELERRACAQAVSESPKEVFTDANGKPVTHVRTITLVEGFTLRSATNTSVLRISPHALAPVQ</sequence>
<comment type="subcellular location">
    <subcellularLocation>
        <location evidence="1">Membrane</location>
        <topology evidence="1">Single-pass membrane protein</topology>
    </subcellularLocation>
</comment>
<dbReference type="GO" id="GO:0055085">
    <property type="term" value="P:transmembrane transport"/>
    <property type="evidence" value="ECO:0007669"/>
    <property type="project" value="InterPro"/>
</dbReference>
<evidence type="ECO:0000256" key="3">
    <source>
        <dbReference type="ARBA" id="ARBA00022989"/>
    </source>
</evidence>
<dbReference type="Gene3D" id="3.30.1150.10">
    <property type="match status" value="1"/>
</dbReference>
<evidence type="ECO:0000313" key="8">
    <source>
        <dbReference type="Proteomes" id="UP000566813"/>
    </source>
</evidence>
<feature type="domain" description="TonB C-terminal" evidence="6">
    <location>
        <begin position="37"/>
        <end position="139"/>
    </location>
</feature>
<accession>A0A7X1KN36</accession>
<feature type="signal peptide" evidence="5">
    <location>
        <begin position="1"/>
        <end position="29"/>
    </location>
</feature>
<evidence type="ECO:0000259" key="6">
    <source>
        <dbReference type="PROSITE" id="PS52015"/>
    </source>
</evidence>
<dbReference type="Proteomes" id="UP000566813">
    <property type="component" value="Unassembled WGS sequence"/>
</dbReference>
<dbReference type="PROSITE" id="PS52015">
    <property type="entry name" value="TONB_CTD"/>
    <property type="match status" value="1"/>
</dbReference>
<evidence type="ECO:0000256" key="1">
    <source>
        <dbReference type="ARBA" id="ARBA00004167"/>
    </source>
</evidence>
<comment type="caution">
    <text evidence="7">The sequence shown here is derived from an EMBL/GenBank/DDBJ whole genome shotgun (WGS) entry which is preliminary data.</text>
</comment>
<protein>
    <submittedName>
        <fullName evidence="7">Energy transducer TonB</fullName>
    </submittedName>
</protein>
<evidence type="ECO:0000256" key="2">
    <source>
        <dbReference type="ARBA" id="ARBA00022692"/>
    </source>
</evidence>
<dbReference type="Pfam" id="PF03544">
    <property type="entry name" value="TonB_C"/>
    <property type="match status" value="1"/>
</dbReference>
<keyword evidence="8" id="KW-1185">Reference proteome</keyword>
<dbReference type="NCBIfam" id="TIGR01352">
    <property type="entry name" value="tonB_Cterm"/>
    <property type="match status" value="1"/>
</dbReference>